<dbReference type="HOGENOM" id="CLU_086329_1_1_5"/>
<evidence type="ECO:0000313" key="4">
    <source>
        <dbReference type="Proteomes" id="UP000017862"/>
    </source>
</evidence>
<evidence type="ECO:0000256" key="1">
    <source>
        <dbReference type="SAM" id="Phobius"/>
    </source>
</evidence>
<feature type="domain" description="Tim44-like" evidence="2">
    <location>
        <begin position="83"/>
        <end position="228"/>
    </location>
</feature>
<dbReference type="Gene3D" id="3.10.450.240">
    <property type="match status" value="1"/>
</dbReference>
<accession>U6B6Y9</accession>
<dbReference type="EMBL" id="CP006604">
    <property type="protein sequence ID" value="AHA27512.1"/>
    <property type="molecule type" value="Genomic_DNA"/>
</dbReference>
<proteinExistence type="predicted"/>
<dbReference type="KEGG" id="lar:lam_138"/>
<dbReference type="STRING" id="1261131.lam_138"/>
<protein>
    <recommendedName>
        <fullName evidence="2">Tim44-like domain-containing protein</fullName>
    </recommendedName>
</protein>
<dbReference type="InterPro" id="IPR007379">
    <property type="entry name" value="Tim44-like_dom"/>
</dbReference>
<dbReference type="InterPro" id="IPR032710">
    <property type="entry name" value="NTF2-like_dom_sf"/>
</dbReference>
<sequence>MDLGDFLTFLFLFIAIFVFLQLRSVLGKRTGHEKPFFGFSFTRKKFSSFPSKDNKWKIVSLEKEKNKTNVDDIDLVFPFGTKLNQSLRDIVAVCHNFNLKDFLTLAQDYYELIVVSFFDGNISNIEKLVDKKVYEDFSNSISKRKTDDNLVKSSLIGIDELKIISARIEDKNIYITTRIVGQFISCSYDKEGTLLPDKPEVFGKVVDVWTFMNVISADNSNWKLISTE</sequence>
<name>U6B6Y9_9HYPH</name>
<dbReference type="Proteomes" id="UP000017862">
    <property type="component" value="Chromosome"/>
</dbReference>
<dbReference type="AlphaFoldDB" id="U6B6Y9"/>
<keyword evidence="1" id="KW-0472">Membrane</keyword>
<dbReference type="SMART" id="SM00978">
    <property type="entry name" value="Tim44"/>
    <property type="match status" value="1"/>
</dbReference>
<dbReference type="eggNOG" id="COG4395">
    <property type="taxonomic scope" value="Bacteria"/>
</dbReference>
<organism evidence="3 4">
    <name type="scientific">Candidatus Liberibacter americanus str. Sao Paulo</name>
    <dbReference type="NCBI Taxonomy" id="1261131"/>
    <lineage>
        <taxon>Bacteria</taxon>
        <taxon>Pseudomonadati</taxon>
        <taxon>Pseudomonadota</taxon>
        <taxon>Alphaproteobacteria</taxon>
        <taxon>Hyphomicrobiales</taxon>
        <taxon>Rhizobiaceae</taxon>
        <taxon>Liberibacter</taxon>
    </lineage>
</organism>
<reference evidence="3 4" key="1">
    <citation type="journal article" date="2014" name="Mol. Plant Microbe Interact.">
        <title>The complete genome sequence of Candidatus Liberibacter americanus, associated with citrus Huanglongbing.</title>
        <authorList>
            <person name="Wulff N.A."/>
            <person name="Zhang S."/>
            <person name="Setubal J.C."/>
            <person name="Almeida N.F."/>
            <person name="Martins E.C."/>
            <person name="Harakava R."/>
            <person name="Kumar D."/>
            <person name="Rangel L.T."/>
            <person name="Foissac X."/>
            <person name="Bove J."/>
            <person name="Gabriel D.W."/>
        </authorList>
    </citation>
    <scope>NUCLEOTIDE SEQUENCE [LARGE SCALE GENOMIC DNA]</scope>
    <source>
        <strain evidence="3 4">Sao Paulo</strain>
    </source>
</reference>
<gene>
    <name evidence="3" type="ORF">lam_138</name>
</gene>
<dbReference type="SUPFAM" id="SSF54427">
    <property type="entry name" value="NTF2-like"/>
    <property type="match status" value="1"/>
</dbReference>
<evidence type="ECO:0000313" key="3">
    <source>
        <dbReference type="EMBL" id="AHA27512.1"/>
    </source>
</evidence>
<evidence type="ECO:0000259" key="2">
    <source>
        <dbReference type="SMART" id="SM00978"/>
    </source>
</evidence>
<keyword evidence="4" id="KW-1185">Reference proteome</keyword>
<dbReference type="PATRIC" id="fig|1261131.3.peg.127"/>
<feature type="transmembrane region" description="Helical" evidence="1">
    <location>
        <begin position="6"/>
        <end position="26"/>
    </location>
</feature>
<dbReference type="Pfam" id="PF04280">
    <property type="entry name" value="Tim44"/>
    <property type="match status" value="1"/>
</dbReference>
<keyword evidence="1" id="KW-1133">Transmembrane helix</keyword>
<keyword evidence="1" id="KW-0812">Transmembrane</keyword>
<dbReference type="NCBIfam" id="NF033779">
    <property type="entry name" value="Tim44_TimA_adap"/>
    <property type="match status" value="1"/>
</dbReference>